<evidence type="ECO:0000256" key="1">
    <source>
        <dbReference type="SAM" id="Phobius"/>
    </source>
</evidence>
<dbReference type="PIRSF" id="PIRSF018266">
    <property type="entry name" value="FecR"/>
    <property type="match status" value="1"/>
</dbReference>
<keyword evidence="1" id="KW-0812">Transmembrane</keyword>
<evidence type="ECO:0000313" key="5">
    <source>
        <dbReference type="Proteomes" id="UP000198281"/>
    </source>
</evidence>
<sequence>MTQGERPPSSPGAEAAEWWSRHKAGDMTEGERLAFAAWRETPAHARAFAQIEQVFAMTLKGEVAREHAAVAKVRSHRDAGLMLAFAASLAAAAIGGGAWFGWLGPRAQHEAPALDHASAVGEIRTLRLADGSVVLLDTDSRVRVAFSASERRVTLLAGRARFEVAHDAARPFLVRADGQAIIAVGTVFDVRLAGNLVSVDLIQGKVRVEDGRPDEAPRQVTELVAGQRLAVEHGAPPAVVPLDAADPWPDRILAVDNATLRSVVDEANRYSRRQIIVADPALSERRVTATLKLDDVDGVARKLAGALDLGVTHDPGGDVVLAPGSDIPPIAK</sequence>
<dbReference type="RefSeq" id="WP_089220584.1">
    <property type="nucleotide sequence ID" value="NZ_FZOS01000021.1"/>
</dbReference>
<dbReference type="PANTHER" id="PTHR30273">
    <property type="entry name" value="PERIPLASMIC SIGNAL SENSOR AND SIGMA FACTOR ACTIVATOR FECR-RELATED"/>
    <property type="match status" value="1"/>
</dbReference>
<organism evidence="4 5">
    <name type="scientific">Edaphosphingomonas laterariae</name>
    <dbReference type="NCBI Taxonomy" id="861865"/>
    <lineage>
        <taxon>Bacteria</taxon>
        <taxon>Pseudomonadati</taxon>
        <taxon>Pseudomonadota</taxon>
        <taxon>Alphaproteobacteria</taxon>
        <taxon>Sphingomonadales</taxon>
        <taxon>Rhizorhabdaceae</taxon>
        <taxon>Edaphosphingomonas</taxon>
    </lineage>
</organism>
<feature type="transmembrane region" description="Helical" evidence="1">
    <location>
        <begin position="81"/>
        <end position="102"/>
    </location>
</feature>
<keyword evidence="5" id="KW-1185">Reference proteome</keyword>
<dbReference type="EMBL" id="FZOS01000021">
    <property type="protein sequence ID" value="SNS88114.1"/>
    <property type="molecule type" value="Genomic_DNA"/>
</dbReference>
<evidence type="ECO:0000259" key="2">
    <source>
        <dbReference type="Pfam" id="PF04773"/>
    </source>
</evidence>
<reference evidence="5" key="1">
    <citation type="submission" date="2017-06" db="EMBL/GenBank/DDBJ databases">
        <authorList>
            <person name="Varghese N."/>
            <person name="Submissions S."/>
        </authorList>
    </citation>
    <scope>NUCLEOTIDE SEQUENCE [LARGE SCALE GENOMIC DNA]</scope>
    <source>
        <strain evidence="5">LNB2</strain>
    </source>
</reference>
<gene>
    <name evidence="4" type="ORF">SAMN06295912_12126</name>
</gene>
<feature type="domain" description="FecR protein" evidence="2">
    <location>
        <begin position="117"/>
        <end position="207"/>
    </location>
</feature>
<dbReference type="Pfam" id="PF16220">
    <property type="entry name" value="DUF4880"/>
    <property type="match status" value="1"/>
</dbReference>
<dbReference type="InterPro" id="IPR032623">
    <property type="entry name" value="FecR_N"/>
</dbReference>
<dbReference type="Gene3D" id="2.60.120.1440">
    <property type="match status" value="1"/>
</dbReference>
<dbReference type="PANTHER" id="PTHR30273:SF2">
    <property type="entry name" value="PROTEIN FECR"/>
    <property type="match status" value="1"/>
</dbReference>
<proteinExistence type="predicted"/>
<dbReference type="Pfam" id="PF04773">
    <property type="entry name" value="FecR"/>
    <property type="match status" value="1"/>
</dbReference>
<dbReference type="AlphaFoldDB" id="A0A239I715"/>
<name>A0A239I715_9SPHN</name>
<dbReference type="Proteomes" id="UP000198281">
    <property type="component" value="Unassembled WGS sequence"/>
</dbReference>
<accession>A0A239I715</accession>
<keyword evidence="1" id="KW-1133">Transmembrane helix</keyword>
<dbReference type="GO" id="GO:0016989">
    <property type="term" value="F:sigma factor antagonist activity"/>
    <property type="evidence" value="ECO:0007669"/>
    <property type="project" value="TreeGrafter"/>
</dbReference>
<protein>
    <submittedName>
        <fullName evidence="4">FecR family protein</fullName>
    </submittedName>
</protein>
<keyword evidence="1" id="KW-0472">Membrane</keyword>
<feature type="domain" description="FecR N-terminal" evidence="3">
    <location>
        <begin position="14"/>
        <end position="54"/>
    </location>
</feature>
<dbReference type="InterPro" id="IPR006860">
    <property type="entry name" value="FecR"/>
</dbReference>
<evidence type="ECO:0000313" key="4">
    <source>
        <dbReference type="EMBL" id="SNS88114.1"/>
    </source>
</evidence>
<evidence type="ECO:0000259" key="3">
    <source>
        <dbReference type="Pfam" id="PF16220"/>
    </source>
</evidence>
<dbReference type="InterPro" id="IPR012373">
    <property type="entry name" value="Ferrdict_sens_TM"/>
</dbReference>
<dbReference type="OrthoDB" id="9798846at2"/>